<evidence type="ECO:0000313" key="2">
    <source>
        <dbReference type="Proteomes" id="UP000325081"/>
    </source>
</evidence>
<organism evidence="1 2">
    <name type="scientific">Striga asiatica</name>
    <name type="common">Asiatic witchweed</name>
    <name type="synonym">Buchnera asiatica</name>
    <dbReference type="NCBI Taxonomy" id="4170"/>
    <lineage>
        <taxon>Eukaryota</taxon>
        <taxon>Viridiplantae</taxon>
        <taxon>Streptophyta</taxon>
        <taxon>Embryophyta</taxon>
        <taxon>Tracheophyta</taxon>
        <taxon>Spermatophyta</taxon>
        <taxon>Magnoliopsida</taxon>
        <taxon>eudicotyledons</taxon>
        <taxon>Gunneridae</taxon>
        <taxon>Pentapetalae</taxon>
        <taxon>asterids</taxon>
        <taxon>lamiids</taxon>
        <taxon>Lamiales</taxon>
        <taxon>Orobanchaceae</taxon>
        <taxon>Buchnereae</taxon>
        <taxon>Striga</taxon>
    </lineage>
</organism>
<protein>
    <submittedName>
        <fullName evidence="1">Tyrosine--tRNA ligase</fullName>
    </submittedName>
</protein>
<dbReference type="Proteomes" id="UP000325081">
    <property type="component" value="Unassembled WGS sequence"/>
</dbReference>
<dbReference type="AlphaFoldDB" id="A0A5A7R095"/>
<keyword evidence="2" id="KW-1185">Reference proteome</keyword>
<gene>
    <name evidence="1" type="ORF">STAS_27074</name>
</gene>
<dbReference type="GO" id="GO:0016874">
    <property type="term" value="F:ligase activity"/>
    <property type="evidence" value="ECO:0007669"/>
    <property type="project" value="UniProtKB-KW"/>
</dbReference>
<dbReference type="EMBL" id="BKCP01008848">
    <property type="protein sequence ID" value="GER49804.1"/>
    <property type="molecule type" value="Genomic_DNA"/>
</dbReference>
<name>A0A5A7R095_STRAF</name>
<proteinExistence type="predicted"/>
<comment type="caution">
    <text evidence="1">The sequence shown here is derived from an EMBL/GenBank/DDBJ whole genome shotgun (WGS) entry which is preliminary data.</text>
</comment>
<keyword evidence="1" id="KW-0436">Ligase</keyword>
<sequence>MLFRVPLNPRVAYETTSHDCNSKARTDAAIADGTTVNWPSVSPLQPSETMGLEAFNIREKTIEKEFLKLRVGRKLGIAIASSTGYVSFCIGSSSVSTSSIMGGVSEKYRKVFKEYIELTREKDNIKSHLQEADGRHERRFGELRHDIDKLKNNHTAEVDPLTKMLSEAQKKLEHEREEAKKYSDRVATSFEEGIEGGCHPVGSEDHGARQTLGFKKDCLDLTKDEGTEPDQDAEAMLNERIDPLVQVKTIT</sequence>
<reference evidence="1" key="1">
    <citation type="journal article" date="2019" name="Curr. Biol.">
        <title>Genome Sequence of Striga asiatica Provides Insight into the Evolution of Plant Parasitism.</title>
        <authorList>
            <person name="Yoshida S."/>
            <person name="Kim S."/>
            <person name="Wafula E.K."/>
            <person name="Tanskanen J."/>
            <person name="Kim Y."/>
            <person name="Honaas L."/>
            <person name="Yang Z."/>
            <person name="Spallek T."/>
            <person name="Conn C.E."/>
            <person name="Ichihashi Y."/>
            <person name="Cheong K."/>
            <person name="Cui S."/>
            <person name="Der J.P."/>
            <person name="Gundlach H."/>
            <person name="Jiao Y."/>
            <person name="Hori C."/>
            <person name="Ishida J.K."/>
            <person name="Kasahara H."/>
            <person name="Kiba T."/>
            <person name="Kim M."/>
            <person name="Koo N."/>
            <person name="Laohavisit A."/>
            <person name="Lee Y."/>
            <person name="Lumba S."/>
            <person name="Mccourt P."/>
            <person name="Mortimer J.C."/>
            <person name="Mutuku J.M."/>
            <person name="Nomura T."/>
            <person name="Sasaki-sekimoto Y."/>
            <person name="Seto Y."/>
            <person name="Wang Y."/>
            <person name="Wakatake T."/>
            <person name="Sakakibara H."/>
            <person name="Demura T."/>
            <person name="Yamaguchi S."/>
            <person name="Yoneyama K."/>
            <person name="Manabe R."/>
            <person name="Nelson D.C."/>
            <person name="Schulman A.H."/>
            <person name="Timko M.P."/>
            <person name="Depamphilis C.W."/>
            <person name="Choi D."/>
            <person name="Shirasu K."/>
        </authorList>
    </citation>
    <scope>NUCLEOTIDE SEQUENCE [LARGE SCALE GENOMIC DNA]</scope>
    <source>
        <strain evidence="1">UVA1</strain>
    </source>
</reference>
<evidence type="ECO:0000313" key="1">
    <source>
        <dbReference type="EMBL" id="GER49804.1"/>
    </source>
</evidence>
<accession>A0A5A7R095</accession>